<sequence length="153" mass="18061">MQNHFDIELIFYSGKHHRYCIKREVAVIPDGRCAFVSIIHEGSVHDMTVSSTIYRTYKEFLKKTQSDYKFPDSEDFDEWSIMADKRYVGLNKKFRVVVPNKRNQRTTLENRAQIQSESPYVQSISSSQSQPNLESNFHNGRIIVEDFFWEAKK</sequence>
<organism evidence="4 5">
    <name type="scientific">Smittium culicis</name>
    <dbReference type="NCBI Taxonomy" id="133412"/>
    <lineage>
        <taxon>Eukaryota</taxon>
        <taxon>Fungi</taxon>
        <taxon>Fungi incertae sedis</taxon>
        <taxon>Zoopagomycota</taxon>
        <taxon>Kickxellomycotina</taxon>
        <taxon>Harpellomycetes</taxon>
        <taxon>Harpellales</taxon>
        <taxon>Legeriomycetaceae</taxon>
        <taxon>Smittium</taxon>
    </lineage>
</organism>
<name>A0A1R1X0F6_9FUNG</name>
<dbReference type="OrthoDB" id="122071at2759"/>
<gene>
    <name evidence="4" type="ORF">AYI70_g11763</name>
</gene>
<accession>A0A1R1X0F6</accession>
<dbReference type="InterPro" id="IPR027806">
    <property type="entry name" value="HARBI1_dom"/>
</dbReference>
<dbReference type="Pfam" id="PF13359">
    <property type="entry name" value="DDE_Tnp_4"/>
    <property type="match status" value="1"/>
</dbReference>
<reference evidence="4 5" key="1">
    <citation type="submission" date="2017-01" db="EMBL/GenBank/DDBJ databases">
        <authorList>
            <person name="Mah S.A."/>
            <person name="Swanson W.J."/>
            <person name="Moy G.W."/>
            <person name="Vacquier V.D."/>
        </authorList>
    </citation>
    <scope>NUCLEOTIDE SEQUENCE [LARGE SCALE GENOMIC DNA]</scope>
    <source>
        <strain evidence="4 5">GSMNP</strain>
    </source>
</reference>
<feature type="domain" description="DDE Tnp4" evidence="3">
    <location>
        <begin position="11"/>
        <end position="119"/>
    </location>
</feature>
<comment type="caution">
    <text evidence="4">The sequence shown here is derived from an EMBL/GenBank/DDBJ whole genome shotgun (WGS) entry which is preliminary data.</text>
</comment>
<evidence type="ECO:0000313" key="4">
    <source>
        <dbReference type="EMBL" id="OMJ08100.1"/>
    </source>
</evidence>
<dbReference type="GO" id="GO:0046872">
    <property type="term" value="F:metal ion binding"/>
    <property type="evidence" value="ECO:0007669"/>
    <property type="project" value="UniProtKB-KW"/>
</dbReference>
<keyword evidence="2" id="KW-0479">Metal-binding</keyword>
<evidence type="ECO:0000256" key="1">
    <source>
        <dbReference type="ARBA" id="ARBA00001968"/>
    </source>
</evidence>
<evidence type="ECO:0000313" key="5">
    <source>
        <dbReference type="Proteomes" id="UP000187283"/>
    </source>
</evidence>
<dbReference type="EMBL" id="LSSN01005881">
    <property type="protein sequence ID" value="OMJ08100.1"/>
    <property type="molecule type" value="Genomic_DNA"/>
</dbReference>
<keyword evidence="5" id="KW-1185">Reference proteome</keyword>
<proteinExistence type="predicted"/>
<evidence type="ECO:0000259" key="3">
    <source>
        <dbReference type="Pfam" id="PF13359"/>
    </source>
</evidence>
<comment type="cofactor">
    <cofactor evidence="1">
        <name>a divalent metal cation</name>
        <dbReference type="ChEBI" id="CHEBI:60240"/>
    </cofactor>
</comment>
<protein>
    <recommendedName>
        <fullName evidence="3">DDE Tnp4 domain-containing protein</fullName>
    </recommendedName>
</protein>
<dbReference type="AlphaFoldDB" id="A0A1R1X0F6"/>
<evidence type="ECO:0000256" key="2">
    <source>
        <dbReference type="ARBA" id="ARBA00022723"/>
    </source>
</evidence>
<dbReference type="Proteomes" id="UP000187283">
    <property type="component" value="Unassembled WGS sequence"/>
</dbReference>